<proteinExistence type="predicted"/>
<name>A0AAV4WGV8_CAEEX</name>
<dbReference type="EMBL" id="BPLR01016071">
    <property type="protein sequence ID" value="GIY81044.1"/>
    <property type="molecule type" value="Genomic_DNA"/>
</dbReference>
<gene>
    <name evidence="1" type="ORF">CEXT_571561</name>
</gene>
<protein>
    <submittedName>
        <fullName evidence="1">Uncharacterized protein</fullName>
    </submittedName>
</protein>
<organism evidence="1 2">
    <name type="scientific">Caerostris extrusa</name>
    <name type="common">Bark spider</name>
    <name type="synonym">Caerostris bankana</name>
    <dbReference type="NCBI Taxonomy" id="172846"/>
    <lineage>
        <taxon>Eukaryota</taxon>
        <taxon>Metazoa</taxon>
        <taxon>Ecdysozoa</taxon>
        <taxon>Arthropoda</taxon>
        <taxon>Chelicerata</taxon>
        <taxon>Arachnida</taxon>
        <taxon>Araneae</taxon>
        <taxon>Araneomorphae</taxon>
        <taxon>Entelegynae</taxon>
        <taxon>Araneoidea</taxon>
        <taxon>Araneidae</taxon>
        <taxon>Caerostris</taxon>
    </lineage>
</organism>
<comment type="caution">
    <text evidence="1">The sequence shown here is derived from an EMBL/GenBank/DDBJ whole genome shotgun (WGS) entry which is preliminary data.</text>
</comment>
<accession>A0AAV4WGV8</accession>
<dbReference type="AlphaFoldDB" id="A0AAV4WGV8"/>
<dbReference type="Proteomes" id="UP001054945">
    <property type="component" value="Unassembled WGS sequence"/>
</dbReference>
<evidence type="ECO:0000313" key="2">
    <source>
        <dbReference type="Proteomes" id="UP001054945"/>
    </source>
</evidence>
<reference evidence="1 2" key="1">
    <citation type="submission" date="2021-06" db="EMBL/GenBank/DDBJ databases">
        <title>Caerostris extrusa draft genome.</title>
        <authorList>
            <person name="Kono N."/>
            <person name="Arakawa K."/>
        </authorList>
    </citation>
    <scope>NUCLEOTIDE SEQUENCE [LARGE SCALE GENOMIC DNA]</scope>
</reference>
<evidence type="ECO:0000313" key="1">
    <source>
        <dbReference type="EMBL" id="GIY81044.1"/>
    </source>
</evidence>
<sequence length="130" mass="14585">MNITGRSQWGDRLRRHRLREDSLQVGMGDWSREDRGEYCEHVEEDSFGTSGLAVQHGLNKVKMHQIQVTSQYIFRPFSLHSRCSYMELEGMPGCRLVGIPATTLPAAATISNVATSTKRTGPCDSSSIWL</sequence>
<keyword evidence="2" id="KW-1185">Reference proteome</keyword>